<evidence type="ECO:0000313" key="1">
    <source>
        <dbReference type="EMBL" id="RRD03638.1"/>
    </source>
</evidence>
<protein>
    <submittedName>
        <fullName evidence="1">Uncharacterized protein</fullName>
    </submittedName>
</protein>
<dbReference type="InterPro" id="IPR046175">
    <property type="entry name" value="DUF6177"/>
</dbReference>
<comment type="caution">
    <text evidence="1">The sequence shown here is derived from an EMBL/GenBank/DDBJ whole genome shotgun (WGS) entry which is preliminary data.</text>
</comment>
<sequence length="281" mass="30565">MRRLDGQWLVLGPDGVDYDAHTGLPIEAPPGSRAARLPINTTNPPSHLALTFDVLTREPATWATTCGRVAEFMTSGLGGGQLTVVDTAEPLGQRWSTADLTARLRTEMPVSHRHLARSSTGAVATIQVKRTDHGITENSRGVVPVPQWTRITPELTRLVDDVLTELAATFRLTMASIALARVEMSDGRLGHHARPHPADLPVALLIGPAQLRDLGLDAELSRRRFNATTIGSSKAPALLVPLSDAPNPHRQMQEFLSTIDQEALQTMLSEALTWLSPTRKR</sequence>
<dbReference type="Proteomes" id="UP000280819">
    <property type="component" value="Unassembled WGS sequence"/>
</dbReference>
<name>A0A3P1T2X3_9ACTN</name>
<organism evidence="1 2">
    <name type="scientific">Arachnia propionica</name>
    <dbReference type="NCBI Taxonomy" id="1750"/>
    <lineage>
        <taxon>Bacteria</taxon>
        <taxon>Bacillati</taxon>
        <taxon>Actinomycetota</taxon>
        <taxon>Actinomycetes</taxon>
        <taxon>Propionibacteriales</taxon>
        <taxon>Propionibacteriaceae</taxon>
        <taxon>Arachnia</taxon>
    </lineage>
</organism>
<dbReference type="OrthoDB" id="5103427at2"/>
<evidence type="ECO:0000313" key="2">
    <source>
        <dbReference type="Proteomes" id="UP000280819"/>
    </source>
</evidence>
<gene>
    <name evidence="1" type="ORF">EII34_13720</name>
</gene>
<reference evidence="1 2" key="1">
    <citation type="submission" date="2018-11" db="EMBL/GenBank/DDBJ databases">
        <title>Genomes From Bacteria Associated with the Canine Oral Cavity: a Test Case for Automated Genome-Based Taxonomic Assignment.</title>
        <authorList>
            <person name="Coil D.A."/>
            <person name="Jospin G."/>
            <person name="Darling A.E."/>
            <person name="Wallis C."/>
            <person name="Davis I.J."/>
            <person name="Harris S."/>
            <person name="Eisen J.A."/>
            <person name="Holcombe L.J."/>
            <person name="O'Flynn C."/>
        </authorList>
    </citation>
    <scope>NUCLEOTIDE SEQUENCE [LARGE SCALE GENOMIC DNA]</scope>
    <source>
        <strain evidence="1 2">OH887_COT-365</strain>
    </source>
</reference>
<accession>A0A3P1T2X3</accession>
<dbReference type="EMBL" id="RQZG01000018">
    <property type="protein sequence ID" value="RRD03638.1"/>
    <property type="molecule type" value="Genomic_DNA"/>
</dbReference>
<dbReference type="AlphaFoldDB" id="A0A3P1T2X3"/>
<dbReference type="Pfam" id="PF19674">
    <property type="entry name" value="DUF6177"/>
    <property type="match status" value="1"/>
</dbReference>
<proteinExistence type="predicted"/>